<feature type="domain" description="Endoplasmic reticulum metallopeptidase 1-like C-terminal" evidence="2">
    <location>
        <begin position="1"/>
        <end position="90"/>
    </location>
</feature>
<comment type="similarity">
    <text evidence="1">Belongs to the peptidase M28 family.</text>
</comment>
<evidence type="ECO:0000256" key="1">
    <source>
        <dbReference type="ARBA" id="ARBA00010918"/>
    </source>
</evidence>
<evidence type="ECO:0000313" key="3">
    <source>
        <dbReference type="EMBL" id="TMS35244.1"/>
    </source>
</evidence>
<accession>A0A4U8UQV4</accession>
<keyword evidence="4" id="KW-1185">Reference proteome</keyword>
<gene>
    <name evidence="3" type="ORF">L596_002688</name>
</gene>
<dbReference type="EMBL" id="AZBU02000001">
    <property type="protein sequence ID" value="TMS35244.1"/>
    <property type="molecule type" value="Genomic_DNA"/>
</dbReference>
<reference evidence="3 4" key="1">
    <citation type="journal article" date="2015" name="Genome Biol.">
        <title>Comparative genomics of Steinernema reveals deeply conserved gene regulatory networks.</title>
        <authorList>
            <person name="Dillman A.R."/>
            <person name="Macchietto M."/>
            <person name="Porter C.F."/>
            <person name="Rogers A."/>
            <person name="Williams B."/>
            <person name="Antoshechkin I."/>
            <person name="Lee M.M."/>
            <person name="Goodwin Z."/>
            <person name="Lu X."/>
            <person name="Lewis E.E."/>
            <person name="Goodrich-Blair H."/>
            <person name="Stock S.P."/>
            <person name="Adams B.J."/>
            <person name="Sternberg P.W."/>
            <person name="Mortazavi A."/>
        </authorList>
    </citation>
    <scope>NUCLEOTIDE SEQUENCE [LARGE SCALE GENOMIC DNA]</scope>
    <source>
        <strain evidence="3 4">ALL</strain>
    </source>
</reference>
<dbReference type="OrthoDB" id="76293at2759"/>
<dbReference type="AlphaFoldDB" id="A0A4U8UQV4"/>
<dbReference type="InterPro" id="IPR053973">
    <property type="entry name" value="ERMP1-like_C"/>
</dbReference>
<dbReference type="Pfam" id="PF22248">
    <property type="entry name" value="ERMP1_C"/>
    <property type="match status" value="1"/>
</dbReference>
<dbReference type="STRING" id="34508.A0A4U8UQV4"/>
<protein>
    <recommendedName>
        <fullName evidence="2">Endoplasmic reticulum metallopeptidase 1-like C-terminal domain-containing protein</fullName>
    </recommendedName>
</protein>
<evidence type="ECO:0000313" key="4">
    <source>
        <dbReference type="Proteomes" id="UP000298663"/>
    </source>
</evidence>
<organism evidence="3 4">
    <name type="scientific">Steinernema carpocapsae</name>
    <name type="common">Entomopathogenic nematode</name>
    <dbReference type="NCBI Taxonomy" id="34508"/>
    <lineage>
        <taxon>Eukaryota</taxon>
        <taxon>Metazoa</taxon>
        <taxon>Ecdysozoa</taxon>
        <taxon>Nematoda</taxon>
        <taxon>Chromadorea</taxon>
        <taxon>Rhabditida</taxon>
        <taxon>Tylenchina</taxon>
        <taxon>Panagrolaimomorpha</taxon>
        <taxon>Strongyloidoidea</taxon>
        <taxon>Steinernematidae</taxon>
        <taxon>Steinernema</taxon>
    </lineage>
</organism>
<comment type="caution">
    <text evidence="3">The sequence shown here is derived from an EMBL/GenBank/DDBJ whole genome shotgun (WGS) entry which is preliminary data.</text>
</comment>
<dbReference type="Proteomes" id="UP000298663">
    <property type="component" value="Unassembled WGS sequence"/>
</dbReference>
<proteinExistence type="inferred from homology"/>
<sequence>MSLHVTPLSSFSLKQWSFTDLDIEEFGDRQTFFVFLTYGHERPDSRIFWVLLESENPVTYNVNDQASLELGVATHYAHGQYQNSETLLQLRQLINNRRKTPHVAVGWWKWAITHLGGTAEFVSGLY</sequence>
<name>A0A4U8UQV4_STECR</name>
<evidence type="ECO:0000259" key="2">
    <source>
        <dbReference type="Pfam" id="PF22248"/>
    </source>
</evidence>
<reference evidence="3 4" key="2">
    <citation type="journal article" date="2019" name="G3 (Bethesda)">
        <title>Hybrid Assembly of the Genome of the Entomopathogenic Nematode Steinernema carpocapsae Identifies the X-Chromosome.</title>
        <authorList>
            <person name="Serra L."/>
            <person name="Macchietto M."/>
            <person name="Macias-Munoz A."/>
            <person name="McGill C.J."/>
            <person name="Rodriguez I.M."/>
            <person name="Rodriguez B."/>
            <person name="Murad R."/>
            <person name="Mortazavi A."/>
        </authorList>
    </citation>
    <scope>NUCLEOTIDE SEQUENCE [LARGE SCALE GENOMIC DNA]</scope>
    <source>
        <strain evidence="3 4">ALL</strain>
    </source>
</reference>